<name>A0A4P6JW71_KTERU</name>
<protein>
    <submittedName>
        <fullName evidence="1">Uncharacterized protein</fullName>
    </submittedName>
</protein>
<dbReference type="Proteomes" id="UP000290365">
    <property type="component" value="Chromosome"/>
</dbReference>
<evidence type="ECO:0000313" key="2">
    <source>
        <dbReference type="Proteomes" id="UP000290365"/>
    </source>
</evidence>
<dbReference type="EMBL" id="CP035758">
    <property type="protein sequence ID" value="QBD79804.1"/>
    <property type="molecule type" value="Genomic_DNA"/>
</dbReference>
<organism evidence="1 2">
    <name type="scientific">Ktedonosporobacter rubrisoli</name>
    <dbReference type="NCBI Taxonomy" id="2509675"/>
    <lineage>
        <taxon>Bacteria</taxon>
        <taxon>Bacillati</taxon>
        <taxon>Chloroflexota</taxon>
        <taxon>Ktedonobacteria</taxon>
        <taxon>Ktedonobacterales</taxon>
        <taxon>Ktedonosporobacteraceae</taxon>
        <taxon>Ktedonosporobacter</taxon>
    </lineage>
</organism>
<sequence length="84" mass="9552">MSQEHNCSEVAALRKAIEDEYLAARRGLYGLAQYAQHDFIQARMQGVGRHYEELSRLLGEERAIDLVIEVNDELIPPQTGQNQP</sequence>
<dbReference type="RefSeq" id="WP_129890870.1">
    <property type="nucleotide sequence ID" value="NZ_CP035758.1"/>
</dbReference>
<accession>A0A4P6JW71</accession>
<dbReference type="OrthoDB" id="165009at2"/>
<gene>
    <name evidence="1" type="ORF">EPA93_29020</name>
</gene>
<reference evidence="1 2" key="1">
    <citation type="submission" date="2019-01" db="EMBL/GenBank/DDBJ databases">
        <title>Ktedonosporobacter rubrisoli SCAWS-G2.</title>
        <authorList>
            <person name="Huang Y."/>
            <person name="Yan B."/>
        </authorList>
    </citation>
    <scope>NUCLEOTIDE SEQUENCE [LARGE SCALE GENOMIC DNA]</scope>
    <source>
        <strain evidence="1 2">SCAWS-G2</strain>
    </source>
</reference>
<keyword evidence="2" id="KW-1185">Reference proteome</keyword>
<evidence type="ECO:0000313" key="1">
    <source>
        <dbReference type="EMBL" id="QBD79804.1"/>
    </source>
</evidence>
<dbReference type="AlphaFoldDB" id="A0A4P6JW71"/>
<dbReference type="KEGG" id="kbs:EPA93_29020"/>
<proteinExistence type="predicted"/>